<gene>
    <name evidence="7" type="ORF">J2Z43_002439</name>
</gene>
<dbReference type="PROSITE" id="PS01005">
    <property type="entry name" value="FORMATE_NITRITE_TP_1"/>
    <property type="match status" value="1"/>
</dbReference>
<dbReference type="Proteomes" id="UP000767291">
    <property type="component" value="Unassembled WGS sequence"/>
</dbReference>
<name>A0ABS4EDM3_9FIRM</name>
<evidence type="ECO:0000256" key="6">
    <source>
        <dbReference type="SAM" id="Phobius"/>
    </source>
</evidence>
<feature type="transmembrane region" description="Helical" evidence="6">
    <location>
        <begin position="184"/>
        <end position="211"/>
    </location>
</feature>
<accession>A0ABS4EDM3</accession>
<dbReference type="InterPro" id="IPR023271">
    <property type="entry name" value="Aquaporin-like"/>
</dbReference>
<dbReference type="InterPro" id="IPR000292">
    <property type="entry name" value="For/NO2_transpt"/>
</dbReference>
<evidence type="ECO:0000256" key="1">
    <source>
        <dbReference type="ARBA" id="ARBA00004141"/>
    </source>
</evidence>
<sequence length="264" mass="28860">MFQEEFSVIVETARKKAKFLERNFTGYLMASMLAGLYVGLAILFIYTSGGMLAGAPYVKIFMGATFGIALSLVLMAGSELFTGNNMIMTAGMLKKTVNLNQTIKLWVVCYLGNWIGAIIVSLMFIGAGLAKGPVGEFIAATTATKMSIEPMQLFFRGMLCNILVCLAVWCNYKLKSESGKLIMIFWCLFAFITSGYEHSIANMTLLTVGLLKPMGAAITLGGYFYNILIVTLGNIVGAILFLTIPYYAISKDKSEEKDMTKSKS</sequence>
<dbReference type="PANTHER" id="PTHR30520">
    <property type="entry name" value="FORMATE TRANSPORTER-RELATED"/>
    <property type="match status" value="1"/>
</dbReference>
<feature type="transmembrane region" description="Helical" evidence="6">
    <location>
        <begin position="24"/>
        <end position="48"/>
    </location>
</feature>
<dbReference type="Pfam" id="PF01226">
    <property type="entry name" value="Form_Nir_trans"/>
    <property type="match status" value="1"/>
</dbReference>
<organism evidence="7 8">
    <name type="scientific">Metaclostridioides mangenotii</name>
    <dbReference type="NCBI Taxonomy" id="1540"/>
    <lineage>
        <taxon>Bacteria</taxon>
        <taxon>Bacillati</taxon>
        <taxon>Bacillota</taxon>
        <taxon>Clostridia</taxon>
        <taxon>Peptostreptococcales</taxon>
        <taxon>Peptostreptococcaceae</taxon>
        <taxon>Metaclostridioides</taxon>
    </lineage>
</organism>
<feature type="transmembrane region" description="Helical" evidence="6">
    <location>
        <begin position="153"/>
        <end position="172"/>
    </location>
</feature>
<evidence type="ECO:0000313" key="8">
    <source>
        <dbReference type="Proteomes" id="UP000767291"/>
    </source>
</evidence>
<evidence type="ECO:0000256" key="3">
    <source>
        <dbReference type="ARBA" id="ARBA00022989"/>
    </source>
</evidence>
<keyword evidence="8" id="KW-1185">Reference proteome</keyword>
<evidence type="ECO:0000313" key="7">
    <source>
        <dbReference type="EMBL" id="MBP1856037.1"/>
    </source>
</evidence>
<feature type="transmembrane region" description="Helical" evidence="6">
    <location>
        <begin position="103"/>
        <end position="125"/>
    </location>
</feature>
<feature type="transmembrane region" description="Helical" evidence="6">
    <location>
        <begin position="60"/>
        <end position="82"/>
    </location>
</feature>
<dbReference type="PANTHER" id="PTHR30520:SF8">
    <property type="entry name" value="NITRITE TRANSPORTER NIRC"/>
    <property type="match status" value="1"/>
</dbReference>
<comment type="similarity">
    <text evidence="5">Belongs to the FNT transporter (TC 1.A.16) family.</text>
</comment>
<evidence type="ECO:0000256" key="5">
    <source>
        <dbReference type="ARBA" id="ARBA00049660"/>
    </source>
</evidence>
<dbReference type="Gene3D" id="1.20.1080.10">
    <property type="entry name" value="Glycerol uptake facilitator protein"/>
    <property type="match status" value="1"/>
</dbReference>
<dbReference type="PROSITE" id="PS01006">
    <property type="entry name" value="FORMATE_NITRITE_TP_2"/>
    <property type="match status" value="1"/>
</dbReference>
<protein>
    <submittedName>
        <fullName evidence="7">Nitrite transporter NirC</fullName>
    </submittedName>
</protein>
<reference evidence="7 8" key="1">
    <citation type="submission" date="2021-03" db="EMBL/GenBank/DDBJ databases">
        <title>Genomic Encyclopedia of Type Strains, Phase IV (KMG-IV): sequencing the most valuable type-strain genomes for metagenomic binning, comparative biology and taxonomic classification.</title>
        <authorList>
            <person name="Goeker M."/>
        </authorList>
    </citation>
    <scope>NUCLEOTIDE SEQUENCE [LARGE SCALE GENOMIC DNA]</scope>
    <source>
        <strain evidence="7 8">DSM 1289</strain>
    </source>
</reference>
<proteinExistence type="inferred from homology"/>
<keyword evidence="4 6" id="KW-0472">Membrane</keyword>
<comment type="subcellular location">
    <subcellularLocation>
        <location evidence="1">Membrane</location>
        <topology evidence="1">Multi-pass membrane protein</topology>
    </subcellularLocation>
</comment>
<keyword evidence="2 6" id="KW-0812">Transmembrane</keyword>
<comment type="caution">
    <text evidence="7">The sequence shown here is derived from an EMBL/GenBank/DDBJ whole genome shotgun (WGS) entry which is preliminary data.</text>
</comment>
<dbReference type="InterPro" id="IPR024002">
    <property type="entry name" value="For/NO2_transpt_CS"/>
</dbReference>
<dbReference type="EMBL" id="JAGGJX010000006">
    <property type="protein sequence ID" value="MBP1856037.1"/>
    <property type="molecule type" value="Genomic_DNA"/>
</dbReference>
<evidence type="ECO:0000256" key="4">
    <source>
        <dbReference type="ARBA" id="ARBA00023136"/>
    </source>
</evidence>
<evidence type="ECO:0000256" key="2">
    <source>
        <dbReference type="ARBA" id="ARBA00022692"/>
    </source>
</evidence>
<dbReference type="RefSeq" id="WP_209457405.1">
    <property type="nucleotide sequence ID" value="NZ_BAAACS010000016.1"/>
</dbReference>
<feature type="transmembrane region" description="Helical" evidence="6">
    <location>
        <begin position="223"/>
        <end position="249"/>
    </location>
</feature>
<keyword evidence="3 6" id="KW-1133">Transmembrane helix</keyword>